<dbReference type="Gene3D" id="3.40.50.150">
    <property type="entry name" value="Vaccinia Virus protein VP39"/>
    <property type="match status" value="1"/>
</dbReference>
<sequence>MSRLQSYERSLERSRLSATRTDRPRVFPLCGLEWDLLDDVFAPVYSPSTGVALELLGLNRRPPVPRTGSFLEIGCGTGVIAVMGALAGYDRVVASDINRRAVANTAANAERHGVTDRLRVVHGDLFSGLDETDRFDVVFWSSNYVLGPDTYQYRSVHERAYVDPGYRAHRRYLQQAPHHTAPGGRTLLHFSDRGDLAELHRIAEDCGRRLSVLDSCRVREGEYGDDMVEHMLIRIEQSGN</sequence>
<dbReference type="InterPro" id="IPR029063">
    <property type="entry name" value="SAM-dependent_MTases_sf"/>
</dbReference>
<dbReference type="InterPro" id="IPR041698">
    <property type="entry name" value="Methyltransf_25"/>
</dbReference>
<evidence type="ECO:0000313" key="2">
    <source>
        <dbReference type="EMBL" id="GHG75767.1"/>
    </source>
</evidence>
<dbReference type="RefSeq" id="WP_189986491.1">
    <property type="nucleotide sequence ID" value="NZ_BNBF01000039.1"/>
</dbReference>
<dbReference type="Proteomes" id="UP000619355">
    <property type="component" value="Unassembled WGS sequence"/>
</dbReference>
<reference evidence="3" key="1">
    <citation type="journal article" date="2019" name="Int. J. Syst. Evol. Microbiol.">
        <title>The Global Catalogue of Microorganisms (GCM) 10K type strain sequencing project: providing services to taxonomists for standard genome sequencing and annotation.</title>
        <authorList>
            <consortium name="The Broad Institute Genomics Platform"/>
            <consortium name="The Broad Institute Genome Sequencing Center for Infectious Disease"/>
            <person name="Wu L."/>
            <person name="Ma J."/>
        </authorList>
    </citation>
    <scope>NUCLEOTIDE SEQUENCE [LARGE SCALE GENOMIC DNA]</scope>
    <source>
        <strain evidence="3">JCM 4253</strain>
    </source>
</reference>
<dbReference type="InterPro" id="IPR050320">
    <property type="entry name" value="N5-glutamine_MTase"/>
</dbReference>
<feature type="domain" description="Methyltransferase" evidence="1">
    <location>
        <begin position="71"/>
        <end position="144"/>
    </location>
</feature>
<dbReference type="SUPFAM" id="SSF53335">
    <property type="entry name" value="S-adenosyl-L-methionine-dependent methyltransferases"/>
    <property type="match status" value="1"/>
</dbReference>
<dbReference type="PANTHER" id="PTHR18895:SF74">
    <property type="entry name" value="MTRF1L RELEASE FACTOR GLUTAMINE METHYLTRANSFERASE"/>
    <property type="match status" value="1"/>
</dbReference>
<proteinExistence type="predicted"/>
<dbReference type="PANTHER" id="PTHR18895">
    <property type="entry name" value="HEMK METHYLTRANSFERASE"/>
    <property type="match status" value="1"/>
</dbReference>
<dbReference type="GO" id="GO:0036009">
    <property type="term" value="F:protein-glutamine N-methyltransferase activity"/>
    <property type="evidence" value="ECO:0007669"/>
    <property type="project" value="TreeGrafter"/>
</dbReference>
<name>A0A919F3E4_9ACTN</name>
<gene>
    <name evidence="2" type="ORF">GCM10018980_73400</name>
</gene>
<evidence type="ECO:0000259" key="1">
    <source>
        <dbReference type="Pfam" id="PF13649"/>
    </source>
</evidence>
<comment type="caution">
    <text evidence="2">The sequence shown here is derived from an EMBL/GenBank/DDBJ whole genome shotgun (WGS) entry which is preliminary data.</text>
</comment>
<dbReference type="CDD" id="cd02440">
    <property type="entry name" value="AdoMet_MTases"/>
    <property type="match status" value="1"/>
</dbReference>
<accession>A0A919F3E4</accession>
<protein>
    <recommendedName>
        <fullName evidence="1">Methyltransferase domain-containing protein</fullName>
    </recommendedName>
</protein>
<dbReference type="EMBL" id="BNBF01000039">
    <property type="protein sequence ID" value="GHG75767.1"/>
    <property type="molecule type" value="Genomic_DNA"/>
</dbReference>
<dbReference type="Pfam" id="PF13649">
    <property type="entry name" value="Methyltransf_25"/>
    <property type="match status" value="1"/>
</dbReference>
<organism evidence="2 3">
    <name type="scientific">Streptomyces capoamus</name>
    <dbReference type="NCBI Taxonomy" id="68183"/>
    <lineage>
        <taxon>Bacteria</taxon>
        <taxon>Bacillati</taxon>
        <taxon>Actinomycetota</taxon>
        <taxon>Actinomycetes</taxon>
        <taxon>Kitasatosporales</taxon>
        <taxon>Streptomycetaceae</taxon>
        <taxon>Streptomyces</taxon>
    </lineage>
</organism>
<dbReference type="AlphaFoldDB" id="A0A919F3E4"/>
<keyword evidence="3" id="KW-1185">Reference proteome</keyword>
<evidence type="ECO:0000313" key="3">
    <source>
        <dbReference type="Proteomes" id="UP000619355"/>
    </source>
</evidence>